<dbReference type="GO" id="GO:0005886">
    <property type="term" value="C:plasma membrane"/>
    <property type="evidence" value="ECO:0000318"/>
    <property type="project" value="GO_Central"/>
</dbReference>
<dbReference type="InterPro" id="IPR013130">
    <property type="entry name" value="Fe3_Rdtase_TM_dom"/>
</dbReference>
<dbReference type="OMA" id="CWHETTC"/>
<keyword evidence="2 6" id="KW-0812">Transmembrane</keyword>
<dbReference type="FunFam" id="2.40.30.10:FF:000125">
    <property type="entry name" value="Ferric reduction oxidase 7"/>
    <property type="match status" value="1"/>
</dbReference>
<proteinExistence type="predicted"/>
<evidence type="ECO:0000313" key="8">
    <source>
        <dbReference type="EnsemblProtists" id="Phyra74365"/>
    </source>
</evidence>
<dbReference type="SFLD" id="SFLDG01168">
    <property type="entry name" value="Ferric_reductase_subgroup_(FRE"/>
    <property type="match status" value="1"/>
</dbReference>
<dbReference type="eggNOG" id="KOG0039">
    <property type="taxonomic scope" value="Eukaryota"/>
</dbReference>
<evidence type="ECO:0000256" key="2">
    <source>
        <dbReference type="ARBA" id="ARBA00022692"/>
    </source>
</evidence>
<dbReference type="VEuPathDB" id="FungiDB:KRP22_11276"/>
<feature type="transmembrane region" description="Helical" evidence="6">
    <location>
        <begin position="120"/>
        <end position="142"/>
    </location>
</feature>
<feature type="transmembrane region" description="Helical" evidence="6">
    <location>
        <begin position="214"/>
        <end position="247"/>
    </location>
</feature>
<feature type="transmembrane region" description="Helical" evidence="6">
    <location>
        <begin position="89"/>
        <end position="108"/>
    </location>
</feature>
<feature type="transmembrane region" description="Helical" evidence="6">
    <location>
        <begin position="184"/>
        <end position="202"/>
    </location>
</feature>
<evidence type="ECO:0000256" key="6">
    <source>
        <dbReference type="SAM" id="Phobius"/>
    </source>
</evidence>
<dbReference type="Pfam" id="PF08022">
    <property type="entry name" value="FAD_binding_8"/>
    <property type="match status" value="1"/>
</dbReference>
<dbReference type="PANTHER" id="PTHR11972:SF55">
    <property type="entry name" value="FERRIC REDUCTASE"/>
    <property type="match status" value="1"/>
</dbReference>
<dbReference type="InterPro" id="IPR013121">
    <property type="entry name" value="Fe_red_NAD-bd_6"/>
</dbReference>
<dbReference type="STRING" id="164328.H3GF98"/>
<dbReference type="AlphaFoldDB" id="H3GF98"/>
<comment type="subcellular location">
    <subcellularLocation>
        <location evidence="1">Membrane</location>
        <topology evidence="1">Multi-pass membrane protein</topology>
    </subcellularLocation>
</comment>
<dbReference type="CDD" id="cd06186">
    <property type="entry name" value="NOX_Duox_like_FAD_NADP"/>
    <property type="match status" value="1"/>
</dbReference>
<dbReference type="GO" id="GO:0016491">
    <property type="term" value="F:oxidoreductase activity"/>
    <property type="evidence" value="ECO:0007669"/>
    <property type="project" value="UniProtKB-KW"/>
</dbReference>
<dbReference type="PANTHER" id="PTHR11972">
    <property type="entry name" value="NADPH OXIDASE"/>
    <property type="match status" value="1"/>
</dbReference>
<sequence>MTNAHPAPPAYGPELSYGPIENRVGDVFTPSNPYVHAVSPKHQSVPEELSRTQKWVRAWVVTRWRLSRTIYAVPVPLLTAKFDIKRGDLVLTLPLLLILLAASGVFTSEHDVKMSGMPPTFTMMLVFGLAVRNNSLLLTLTGIPFERALFYHKLFAYATIVLTALHAFSHRLADDDGEEEDMEFKVRTGAIAYVAMIFMYLFSLNKIRRRFFELFVRVHWILFIVVIVAAVAHGAFFALFGILPWLVDMLYRLVFRARNYIRGPSKRGAQTGIVARDQVSVHALPGDITRIQFPRVRKDNGQAFEYEAGQYAFLCIPTISSLEWHPFTISSSPSEEMVTFHIKGLGDWTKKVTSAAQDAAEESPFDILLDGPYGSVSVDIHSPSVYSHFVLFSGGIGITPMRSIVNWLHSESHNGFRPDIKNVHFVWSVRDRNLIQALVTETEAHQDGPYFPALVQDPTTLNTPTSTFYSEFYLTRGERDVEAQLDHQLSNCLRYGSRPDTAKILRAMGEKAQASGSSRVAVLVCGPKPLVDGIVTTGLTLSKDMNISFDVHTELFDF</sequence>
<dbReference type="HOGENOM" id="CLU_031341_0_0_1"/>
<keyword evidence="4" id="KW-0560">Oxidoreductase</keyword>
<name>H3GF98_PHYRM</name>
<feature type="domain" description="FAD-binding FR-type" evidence="7">
    <location>
        <begin position="266"/>
        <end position="379"/>
    </location>
</feature>
<dbReference type="InterPro" id="IPR013112">
    <property type="entry name" value="FAD-bd_8"/>
</dbReference>
<dbReference type="Proteomes" id="UP000005238">
    <property type="component" value="Unassembled WGS sequence"/>
</dbReference>
<evidence type="ECO:0000256" key="5">
    <source>
        <dbReference type="ARBA" id="ARBA00023136"/>
    </source>
</evidence>
<keyword evidence="5 6" id="KW-0472">Membrane</keyword>
<keyword evidence="9" id="KW-1185">Reference proteome</keyword>
<evidence type="ECO:0000259" key="7">
    <source>
        <dbReference type="PROSITE" id="PS51384"/>
    </source>
</evidence>
<evidence type="ECO:0000313" key="9">
    <source>
        <dbReference type="Proteomes" id="UP000005238"/>
    </source>
</evidence>
<evidence type="ECO:0000256" key="1">
    <source>
        <dbReference type="ARBA" id="ARBA00004141"/>
    </source>
</evidence>
<dbReference type="EMBL" id="DS566004">
    <property type="status" value="NOT_ANNOTATED_CDS"/>
    <property type="molecule type" value="Genomic_DNA"/>
</dbReference>
<dbReference type="SFLD" id="SFLDS00052">
    <property type="entry name" value="Ferric_Reductase_Domain"/>
    <property type="match status" value="1"/>
</dbReference>
<dbReference type="Gene3D" id="3.40.50.80">
    <property type="entry name" value="Nucleotide-binding domain of ferredoxin-NADP reductase (FNR) module"/>
    <property type="match status" value="1"/>
</dbReference>
<dbReference type="VEuPathDB" id="FungiDB:KRP23_1714"/>
<dbReference type="InParanoid" id="H3GF98"/>
<organism evidence="8 9">
    <name type="scientific">Phytophthora ramorum</name>
    <name type="common">Sudden oak death agent</name>
    <dbReference type="NCBI Taxonomy" id="164328"/>
    <lineage>
        <taxon>Eukaryota</taxon>
        <taxon>Sar</taxon>
        <taxon>Stramenopiles</taxon>
        <taxon>Oomycota</taxon>
        <taxon>Peronosporomycetes</taxon>
        <taxon>Peronosporales</taxon>
        <taxon>Peronosporaceae</taxon>
        <taxon>Phytophthora</taxon>
    </lineage>
</organism>
<dbReference type="Gene3D" id="2.40.30.10">
    <property type="entry name" value="Translation factors"/>
    <property type="match status" value="1"/>
</dbReference>
<keyword evidence="3 6" id="KW-1133">Transmembrane helix</keyword>
<reference evidence="8" key="2">
    <citation type="submission" date="2015-06" db="UniProtKB">
        <authorList>
            <consortium name="EnsemblProtists"/>
        </authorList>
    </citation>
    <scope>IDENTIFICATION</scope>
    <source>
        <strain evidence="8">Pr102</strain>
    </source>
</reference>
<dbReference type="InterPro" id="IPR017938">
    <property type="entry name" value="Riboflavin_synthase-like_b-brl"/>
</dbReference>
<dbReference type="SUPFAM" id="SSF63380">
    <property type="entry name" value="Riboflavin synthase domain-like"/>
    <property type="match status" value="1"/>
</dbReference>
<accession>H3GF98</accession>
<dbReference type="Pfam" id="PF01794">
    <property type="entry name" value="Ferric_reduct"/>
    <property type="match status" value="1"/>
</dbReference>
<protein>
    <recommendedName>
        <fullName evidence="7">FAD-binding FR-type domain-containing protein</fullName>
    </recommendedName>
</protein>
<dbReference type="InterPro" id="IPR039261">
    <property type="entry name" value="FNR_nucleotide-bd"/>
</dbReference>
<dbReference type="InterPro" id="IPR050369">
    <property type="entry name" value="RBOH/FRE"/>
</dbReference>
<dbReference type="Pfam" id="PF08030">
    <property type="entry name" value="NAD_binding_6"/>
    <property type="match status" value="1"/>
</dbReference>
<reference evidence="9" key="1">
    <citation type="journal article" date="2006" name="Science">
        <title>Phytophthora genome sequences uncover evolutionary origins and mechanisms of pathogenesis.</title>
        <authorList>
            <person name="Tyler B.M."/>
            <person name="Tripathy S."/>
            <person name="Zhang X."/>
            <person name="Dehal P."/>
            <person name="Jiang R.H."/>
            <person name="Aerts A."/>
            <person name="Arredondo F.D."/>
            <person name="Baxter L."/>
            <person name="Bensasson D."/>
            <person name="Beynon J.L."/>
            <person name="Chapman J."/>
            <person name="Damasceno C.M."/>
            <person name="Dorrance A.E."/>
            <person name="Dou D."/>
            <person name="Dickerman A.W."/>
            <person name="Dubchak I.L."/>
            <person name="Garbelotto M."/>
            <person name="Gijzen M."/>
            <person name="Gordon S.G."/>
            <person name="Govers F."/>
            <person name="Grunwald N.J."/>
            <person name="Huang W."/>
            <person name="Ivors K.L."/>
            <person name="Jones R.W."/>
            <person name="Kamoun S."/>
            <person name="Krampis K."/>
            <person name="Lamour K.H."/>
            <person name="Lee M.K."/>
            <person name="McDonald W.H."/>
            <person name="Medina M."/>
            <person name="Meijer H.J."/>
            <person name="Nordberg E.K."/>
            <person name="Maclean D.J."/>
            <person name="Ospina-Giraldo M.D."/>
            <person name="Morris P.F."/>
            <person name="Phuntumart V."/>
            <person name="Putnam N.H."/>
            <person name="Rash S."/>
            <person name="Rose J.K."/>
            <person name="Sakihama Y."/>
            <person name="Salamov A.A."/>
            <person name="Savidor A."/>
            <person name="Scheuring C.F."/>
            <person name="Smith B.M."/>
            <person name="Sobral B.W."/>
            <person name="Terry A."/>
            <person name="Torto-Alalibo T.A."/>
            <person name="Win J."/>
            <person name="Xu Z."/>
            <person name="Zhang H."/>
            <person name="Grigoriev I.V."/>
            <person name="Rokhsar D.S."/>
            <person name="Boore J.L."/>
        </authorList>
    </citation>
    <scope>NUCLEOTIDE SEQUENCE [LARGE SCALE GENOMIC DNA]</scope>
    <source>
        <strain evidence="9">Pr102</strain>
    </source>
</reference>
<feature type="transmembrane region" description="Helical" evidence="6">
    <location>
        <begin position="154"/>
        <end position="172"/>
    </location>
</feature>
<dbReference type="SUPFAM" id="SSF52343">
    <property type="entry name" value="Ferredoxin reductase-like, C-terminal NADP-linked domain"/>
    <property type="match status" value="1"/>
</dbReference>
<dbReference type="PROSITE" id="PS51384">
    <property type="entry name" value="FAD_FR"/>
    <property type="match status" value="1"/>
</dbReference>
<evidence type="ECO:0000256" key="4">
    <source>
        <dbReference type="ARBA" id="ARBA00023002"/>
    </source>
</evidence>
<evidence type="ECO:0000256" key="3">
    <source>
        <dbReference type="ARBA" id="ARBA00022989"/>
    </source>
</evidence>
<dbReference type="InterPro" id="IPR017927">
    <property type="entry name" value="FAD-bd_FR_type"/>
</dbReference>
<dbReference type="EnsemblProtists" id="Phyra74365">
    <property type="protein sequence ID" value="Phyra74365"/>
    <property type="gene ID" value="Phyra74365"/>
</dbReference>